<dbReference type="OrthoDB" id="4537560at2"/>
<keyword evidence="2" id="KW-1133">Transmembrane helix</keyword>
<feature type="compositionally biased region" description="Low complexity" evidence="1">
    <location>
        <begin position="76"/>
        <end position="85"/>
    </location>
</feature>
<keyword evidence="2" id="KW-0812">Transmembrane</keyword>
<feature type="region of interest" description="Disordered" evidence="1">
    <location>
        <begin position="189"/>
        <end position="219"/>
    </location>
</feature>
<accession>A0A543AWN8</accession>
<feature type="compositionally biased region" description="Acidic residues" evidence="1">
    <location>
        <begin position="207"/>
        <end position="217"/>
    </location>
</feature>
<evidence type="ECO:0000256" key="1">
    <source>
        <dbReference type="SAM" id="MobiDB-lite"/>
    </source>
</evidence>
<organism evidence="3 4">
    <name type="scientific">Stackebrandtia endophytica</name>
    <dbReference type="NCBI Taxonomy" id="1496996"/>
    <lineage>
        <taxon>Bacteria</taxon>
        <taxon>Bacillati</taxon>
        <taxon>Actinomycetota</taxon>
        <taxon>Actinomycetes</taxon>
        <taxon>Glycomycetales</taxon>
        <taxon>Glycomycetaceae</taxon>
        <taxon>Stackebrandtia</taxon>
    </lineage>
</organism>
<evidence type="ECO:0000313" key="3">
    <source>
        <dbReference type="EMBL" id="TQL76970.1"/>
    </source>
</evidence>
<sequence>MTYPPPPQGYPGGPPNDPYGQQPDPYAPQQPQYPPPPANDPYASPQPQYPSAADPYAQQQPQYPPANDPYAPQPDPYAQQPDPYASPAADAWGAPQQSSPGGYNPAAPPMSAPPMSGPPMSGPPVSGPGAMGQPGYGQPGMPQPGMGGFGPPMPQPQKSSNTGLIVGAVIGVVLLLALGTFLVINIGGGGDDDPPTGQQSSAPPSEEPSDPPSEDPVSENASYLDYAASWSGSFEGTSLSAEYYNGWDYASCSDVARGTKLTDSGCQYAFEIVHDAEGGDVRVSQLVLALEDSSSATDLREELNDAEFEDDYRFQVDSLISAYEQGLWIVDAAGSFVVLTVTTRTTSVDEETMTNYLYGKADDMVSEMRNR</sequence>
<evidence type="ECO:0000256" key="2">
    <source>
        <dbReference type="SAM" id="Phobius"/>
    </source>
</evidence>
<protein>
    <submittedName>
        <fullName evidence="3">Uncharacterized protein</fullName>
    </submittedName>
</protein>
<feature type="compositionally biased region" description="Pro residues" evidence="1">
    <location>
        <begin position="106"/>
        <end position="126"/>
    </location>
</feature>
<name>A0A543AWN8_9ACTN</name>
<dbReference type="AlphaFoldDB" id="A0A543AWN8"/>
<feature type="transmembrane region" description="Helical" evidence="2">
    <location>
        <begin position="163"/>
        <end position="184"/>
    </location>
</feature>
<dbReference type="Proteomes" id="UP000317043">
    <property type="component" value="Unassembled WGS sequence"/>
</dbReference>
<keyword evidence="4" id="KW-1185">Reference proteome</keyword>
<reference evidence="3 4" key="1">
    <citation type="submission" date="2019-06" db="EMBL/GenBank/DDBJ databases">
        <title>Sequencing the genomes of 1000 actinobacteria strains.</title>
        <authorList>
            <person name="Klenk H.-P."/>
        </authorList>
    </citation>
    <scope>NUCLEOTIDE SEQUENCE [LARGE SCALE GENOMIC DNA]</scope>
    <source>
        <strain evidence="3 4">DSM 45928</strain>
    </source>
</reference>
<feature type="region of interest" description="Disordered" evidence="1">
    <location>
        <begin position="1"/>
        <end position="158"/>
    </location>
</feature>
<dbReference type="RefSeq" id="WP_142039178.1">
    <property type="nucleotide sequence ID" value="NZ_JBHTGS010000001.1"/>
</dbReference>
<gene>
    <name evidence="3" type="ORF">FB566_2514</name>
</gene>
<feature type="compositionally biased region" description="Pro residues" evidence="1">
    <location>
        <begin position="62"/>
        <end position="75"/>
    </location>
</feature>
<feature type="compositionally biased region" description="Gly residues" evidence="1">
    <location>
        <begin position="129"/>
        <end position="138"/>
    </location>
</feature>
<dbReference type="InParanoid" id="A0A543AWN8"/>
<feature type="compositionally biased region" description="Low complexity" evidence="1">
    <location>
        <begin position="40"/>
        <end position="61"/>
    </location>
</feature>
<feature type="compositionally biased region" description="Pro residues" evidence="1">
    <location>
        <begin position="25"/>
        <end position="39"/>
    </location>
</feature>
<feature type="compositionally biased region" description="Pro residues" evidence="1">
    <location>
        <begin position="1"/>
        <end position="17"/>
    </location>
</feature>
<keyword evidence="2" id="KW-0472">Membrane</keyword>
<proteinExistence type="predicted"/>
<comment type="caution">
    <text evidence="3">The sequence shown here is derived from an EMBL/GenBank/DDBJ whole genome shotgun (WGS) entry which is preliminary data.</text>
</comment>
<evidence type="ECO:0000313" key="4">
    <source>
        <dbReference type="Proteomes" id="UP000317043"/>
    </source>
</evidence>
<dbReference type="EMBL" id="VFOW01000001">
    <property type="protein sequence ID" value="TQL76970.1"/>
    <property type="molecule type" value="Genomic_DNA"/>
</dbReference>